<keyword evidence="1" id="KW-0732">Signal</keyword>
<feature type="signal peptide" evidence="1">
    <location>
        <begin position="1"/>
        <end position="20"/>
    </location>
</feature>
<accession>A0A7Z0WM26</accession>
<evidence type="ECO:0000313" key="3">
    <source>
        <dbReference type="Proteomes" id="UP000185696"/>
    </source>
</evidence>
<evidence type="ECO:0000256" key="1">
    <source>
        <dbReference type="SAM" id="SignalP"/>
    </source>
</evidence>
<dbReference type="Pfam" id="PF12079">
    <property type="entry name" value="DUF3558"/>
    <property type="match status" value="1"/>
</dbReference>
<keyword evidence="3" id="KW-1185">Reference proteome</keyword>
<dbReference type="AlphaFoldDB" id="A0A7Z0WM26"/>
<name>A0A7Z0WM26_9PSEU</name>
<gene>
    <name evidence="2" type="ORF">BLA60_24955</name>
</gene>
<proteinExistence type="predicted"/>
<dbReference type="Proteomes" id="UP000185696">
    <property type="component" value="Unassembled WGS sequence"/>
</dbReference>
<organism evidence="2 3">
    <name type="scientific">Actinophytocola xinjiangensis</name>
    <dbReference type="NCBI Taxonomy" id="485602"/>
    <lineage>
        <taxon>Bacteria</taxon>
        <taxon>Bacillati</taxon>
        <taxon>Actinomycetota</taxon>
        <taxon>Actinomycetes</taxon>
        <taxon>Pseudonocardiales</taxon>
        <taxon>Pseudonocardiaceae</taxon>
    </lineage>
</organism>
<dbReference type="OrthoDB" id="3679798at2"/>
<comment type="caution">
    <text evidence="2">The sequence shown here is derived from an EMBL/GenBank/DDBJ whole genome shotgun (WGS) entry which is preliminary data.</text>
</comment>
<dbReference type="RefSeq" id="WP_075135416.1">
    <property type="nucleotide sequence ID" value="NZ_MSIF01000013.1"/>
</dbReference>
<reference evidence="2 3" key="1">
    <citation type="submission" date="2016-12" db="EMBL/GenBank/DDBJ databases">
        <title>The draft genome sequence of Actinophytocola xinjiangensis.</title>
        <authorList>
            <person name="Wang W."/>
            <person name="Yuan L."/>
        </authorList>
    </citation>
    <scope>NUCLEOTIDE SEQUENCE [LARGE SCALE GENOMIC DNA]</scope>
    <source>
        <strain evidence="2 3">CGMCC 4.4663</strain>
    </source>
</reference>
<evidence type="ECO:0000313" key="2">
    <source>
        <dbReference type="EMBL" id="OLF08113.1"/>
    </source>
</evidence>
<evidence type="ECO:0008006" key="4">
    <source>
        <dbReference type="Google" id="ProtNLM"/>
    </source>
</evidence>
<dbReference type="EMBL" id="MSIF01000013">
    <property type="protein sequence ID" value="OLF08113.1"/>
    <property type="molecule type" value="Genomic_DNA"/>
</dbReference>
<dbReference type="InterPro" id="IPR024520">
    <property type="entry name" value="DUF3558"/>
</dbReference>
<sequence>MKGILSVVAALLLVAGCGTQVDTSKVTYPRTTVPAGQAPTVTSSGTEQPVAKANDPAFTPEKLRATDPCELLDEDVLEELGQPAEVNRGGFDECSNYMRDKKGQELNLTVTLGDSIGNAVDADENIGGLPAMENTLDTGDACFVTVITSTSPNLGIVVQVGGKSEELCEAGRTLMGSVVDRIRTDPPVYDQVKGTLAEVDPCTLYPPETLTAPLGGKADPKPFDLHQCSWSSQAGKLDVRMRIGFDPDKGSSGSPVDLGGGLKGYQEKTVSSTATCDVEWKHRVYAGDEAEIVSLRFEKRSPAADEDPCVPAMELAKSLVSALPKA</sequence>
<dbReference type="PROSITE" id="PS51257">
    <property type="entry name" value="PROKAR_LIPOPROTEIN"/>
    <property type="match status" value="1"/>
</dbReference>
<protein>
    <recommendedName>
        <fullName evidence="4">DUF3558 domain-containing protein</fullName>
    </recommendedName>
</protein>
<feature type="chain" id="PRO_5038452355" description="DUF3558 domain-containing protein" evidence="1">
    <location>
        <begin position="21"/>
        <end position="326"/>
    </location>
</feature>